<reference evidence="1" key="1">
    <citation type="journal article" date="2022" name="Virus Res.">
        <title>Genome analysis of Psilogramma increta granulovirus and its intrapopulation diversity.</title>
        <authorList>
            <person name="Zhang H."/>
            <person name="Li L."/>
            <person name="Chen B."/>
            <person name="Zuo Y."/>
            <person name="Wu W."/>
            <person name="Yuan M."/>
            <person name="Yang K."/>
        </authorList>
    </citation>
    <scope>NUCLEOTIDE SEQUENCE</scope>
    <source>
        <strain evidence="1">GZ</strain>
    </source>
</reference>
<dbReference type="EMBL" id="ON803509">
    <property type="protein sequence ID" value="UXX41887.1"/>
    <property type="molecule type" value="Genomic_DNA"/>
</dbReference>
<evidence type="ECO:0000313" key="1">
    <source>
        <dbReference type="EMBL" id="UXX41887.1"/>
    </source>
</evidence>
<sequence length="167" mass="19417">MSLNLYTYKPTSGTVCNDDFHNNEQIYNKPFYIQGVLETLNDTTKSKFACFLELKREQLILLQKLTNDLLYNCTGNYYKNHVLLDAINLYSMYTEEFDNDENAFDIELTVLCRDMVLCLFELFSCTTNICVLIKNNVDRSNPLVVLLQTLENLGFVTLIRTVLYDSK</sequence>
<dbReference type="Pfam" id="PF05081">
    <property type="entry name" value="AcMNPV_P18"/>
    <property type="match status" value="1"/>
</dbReference>
<dbReference type="InterPro" id="IPR007773">
    <property type="entry name" value="AcMNPV_P18"/>
</dbReference>
<name>A0A977XU80_9BBAC</name>
<proteinExistence type="predicted"/>
<organism evidence="1 2">
    <name type="scientific">Psilogramma increta granulovirus</name>
    <dbReference type="NCBI Taxonomy" id="2953508"/>
    <lineage>
        <taxon>Viruses</taxon>
        <taxon>Viruses incertae sedis</taxon>
        <taxon>Naldaviricetes</taxon>
        <taxon>Lefavirales</taxon>
        <taxon>Baculoviridae</taxon>
        <taxon>Betabaculovirus</taxon>
        <taxon>Betabaculovirus psincretae</taxon>
    </lineage>
</organism>
<accession>A0A977XU80</accession>
<evidence type="ECO:0000313" key="2">
    <source>
        <dbReference type="Proteomes" id="UP001265762"/>
    </source>
</evidence>
<keyword evidence="2" id="KW-1185">Reference proteome</keyword>
<protein>
    <submittedName>
        <fullName evidence="1">P18</fullName>
    </submittedName>
</protein>
<dbReference type="Proteomes" id="UP001265762">
    <property type="component" value="Segment"/>
</dbReference>